<name>A0A1Y2GKF5_9FUNG</name>
<dbReference type="GO" id="GO:0043139">
    <property type="term" value="F:5'-3' DNA helicase activity"/>
    <property type="evidence" value="ECO:0007669"/>
    <property type="project" value="TreeGrafter"/>
</dbReference>
<dbReference type="PANTHER" id="PTHR43788:SF8">
    <property type="entry name" value="DNA-BINDING PROTEIN SMUBP-2"/>
    <property type="match status" value="1"/>
</dbReference>
<evidence type="ECO:0000256" key="1">
    <source>
        <dbReference type="ARBA" id="ARBA00022741"/>
    </source>
</evidence>
<keyword evidence="4" id="KW-0067">ATP-binding</keyword>
<evidence type="ECO:0000256" key="4">
    <source>
        <dbReference type="ARBA" id="ARBA00022840"/>
    </source>
</evidence>
<sequence length="1025" mass="116253">MPFAYSLEMFKEQSIRPSRSYANAVTYSSLDSSTRLSSHIRLAQELIDTLYEWLVQISEIQPRPPVLSIFFYNQAMQSDLQKLLLKVLTASTSQQHQRQDHEWSSVTKNRSMDLLCNLYEDSSFLTLSEFTGNANIKLPDLLQLTQGFKNQNLKYDKRLFMIEKAVQKLVVLPVLGPYSFKDIMTKLVDVRIPALINERDRDDDGYNLNSIFERWTSGANEDDIKKILGKWTEQQNLILIGLYGLLRHELSDFQSQMMAPQAPFKMRSHFNFQHHILAQFAFFQQWEAIMVCGKRRATRASLSRFEAMQRQFLFRCRFLGRHVGPFPGAEQGKGTRVTRTPSDSPFSEYIGKFEITSRIDPGALIASTFKNWILSPDCDSVCYVTKIAFAFNVNLPGLKNRLRFDDLCAYLRAYGMGSPSIVSINHYDTNSGTIYIGGTFKNMTEILALTEGEHYLLERREFSPTLAVSMDKLVEMDGNCRLFMELMDDPNKWGLQRPDRRGDVFIESITNGARQYDMTLSQEQAFSKVINNRLQIIWGPPGSGKTHFLALTVLRFIDILRSLASKGKGQGPQTIVLTAFTHSAIDNIVERVAKLHNQIAPHVGFEDIVRPLSLYRLGDPSTLDIEGARVVEPQDLVKLQARSEDNSNKDIIRVVCGTVWQVRRAAHPKTGGDYMRNVQMVIIDEGSQLLAADSIHVIECLDPKYGRLIVAGDHLQLGPVIVGDYPESERVPDPTGSIMKNLMRKTNNTPVSLQWVEDAMVMDIGPCTSQLQENFRMNNQLGSFMKSIYGPNYHVQNPKRTLPYSSSFRGLSYPTEIRCILDPNHSAVCIELQLENDHQCPEIIKVANDSRATAVVEATFVTGIIECYLEMVGPDTATSLFVAVPHHIQRLAILHRVKLPALEAKYPHAMIKIDTIEKMQGQEADLVVVCFVLFDDFTLVNELSYLYSVHRWIVALSRARCKTVLLMTPQLKAPRIMNGSAKANPKDLETLDGWGLLQAFEKYSISLGGKLVWPISKEFLKNIEL</sequence>
<evidence type="ECO:0000256" key="3">
    <source>
        <dbReference type="ARBA" id="ARBA00022806"/>
    </source>
</evidence>
<keyword evidence="3" id="KW-0347">Helicase</keyword>
<dbReference type="OrthoDB" id="6513042at2759"/>
<dbReference type="STRING" id="64571.A0A1Y2GKF5"/>
<dbReference type="EMBL" id="MCFF01000032">
    <property type="protein sequence ID" value="ORZ10042.1"/>
    <property type="molecule type" value="Genomic_DNA"/>
</dbReference>
<evidence type="ECO:0000259" key="5">
    <source>
        <dbReference type="Pfam" id="PF13087"/>
    </source>
</evidence>
<dbReference type="Proteomes" id="UP000193648">
    <property type="component" value="Unassembled WGS sequence"/>
</dbReference>
<dbReference type="Pfam" id="PF13245">
    <property type="entry name" value="AAA_19"/>
    <property type="match status" value="1"/>
</dbReference>
<dbReference type="Pfam" id="PF13087">
    <property type="entry name" value="AAA_12"/>
    <property type="match status" value="1"/>
</dbReference>
<evidence type="ECO:0000256" key="2">
    <source>
        <dbReference type="ARBA" id="ARBA00022801"/>
    </source>
</evidence>
<dbReference type="RefSeq" id="XP_021879132.1">
    <property type="nucleotide sequence ID" value="XM_022026704.1"/>
</dbReference>
<comment type="caution">
    <text evidence="6">The sequence shown here is derived from an EMBL/GenBank/DDBJ whole genome shotgun (WGS) entry which is preliminary data.</text>
</comment>
<dbReference type="InterPro" id="IPR027417">
    <property type="entry name" value="P-loop_NTPase"/>
</dbReference>
<feature type="domain" description="DNA2/NAM7 helicase-like C-terminal" evidence="5">
    <location>
        <begin position="768"/>
        <end position="966"/>
    </location>
</feature>
<dbReference type="InterPro" id="IPR050534">
    <property type="entry name" value="Coronavir_polyprotein_1ab"/>
</dbReference>
<organism evidence="6 7">
    <name type="scientific">Lobosporangium transversale</name>
    <dbReference type="NCBI Taxonomy" id="64571"/>
    <lineage>
        <taxon>Eukaryota</taxon>
        <taxon>Fungi</taxon>
        <taxon>Fungi incertae sedis</taxon>
        <taxon>Mucoromycota</taxon>
        <taxon>Mortierellomycotina</taxon>
        <taxon>Mortierellomycetes</taxon>
        <taxon>Mortierellales</taxon>
        <taxon>Mortierellaceae</taxon>
        <taxon>Lobosporangium</taxon>
    </lineage>
</organism>
<evidence type="ECO:0000313" key="7">
    <source>
        <dbReference type="Proteomes" id="UP000193648"/>
    </source>
</evidence>
<dbReference type="GO" id="GO:0016787">
    <property type="term" value="F:hydrolase activity"/>
    <property type="evidence" value="ECO:0007669"/>
    <property type="project" value="UniProtKB-KW"/>
</dbReference>
<protein>
    <submittedName>
        <fullName evidence="6">p-loop containing nucleoside triphosphate hydrolase protein</fullName>
    </submittedName>
</protein>
<keyword evidence="1" id="KW-0547">Nucleotide-binding</keyword>
<dbReference type="GO" id="GO:0005524">
    <property type="term" value="F:ATP binding"/>
    <property type="evidence" value="ECO:0007669"/>
    <property type="project" value="UniProtKB-KW"/>
</dbReference>
<reference evidence="6 7" key="1">
    <citation type="submission" date="2016-07" db="EMBL/GenBank/DDBJ databases">
        <title>Pervasive Adenine N6-methylation of Active Genes in Fungi.</title>
        <authorList>
            <consortium name="DOE Joint Genome Institute"/>
            <person name="Mondo S.J."/>
            <person name="Dannebaum R.O."/>
            <person name="Kuo R.C."/>
            <person name="Labutti K."/>
            <person name="Haridas S."/>
            <person name="Kuo A."/>
            <person name="Salamov A."/>
            <person name="Ahrendt S.R."/>
            <person name="Lipzen A."/>
            <person name="Sullivan W."/>
            <person name="Andreopoulos W.B."/>
            <person name="Clum A."/>
            <person name="Lindquist E."/>
            <person name="Daum C."/>
            <person name="Ramamoorthy G.K."/>
            <person name="Gryganskyi A."/>
            <person name="Culley D."/>
            <person name="Magnuson J.K."/>
            <person name="James T.Y."/>
            <person name="O'Malley M.A."/>
            <person name="Stajich J.E."/>
            <person name="Spatafora J.W."/>
            <person name="Visel A."/>
            <person name="Grigoriev I.V."/>
        </authorList>
    </citation>
    <scope>NUCLEOTIDE SEQUENCE [LARGE SCALE GENOMIC DNA]</scope>
    <source>
        <strain evidence="6 7">NRRL 3116</strain>
    </source>
</reference>
<dbReference type="SUPFAM" id="SSF52540">
    <property type="entry name" value="P-loop containing nucleoside triphosphate hydrolases"/>
    <property type="match status" value="1"/>
</dbReference>
<evidence type="ECO:0000313" key="6">
    <source>
        <dbReference type="EMBL" id="ORZ10042.1"/>
    </source>
</evidence>
<proteinExistence type="predicted"/>
<dbReference type="Gene3D" id="3.40.50.300">
    <property type="entry name" value="P-loop containing nucleotide triphosphate hydrolases"/>
    <property type="match status" value="2"/>
</dbReference>
<accession>A0A1Y2GKF5</accession>
<gene>
    <name evidence="6" type="ORF">BCR41DRAFT_372634</name>
</gene>
<dbReference type="PANTHER" id="PTHR43788">
    <property type="entry name" value="DNA2/NAM7 HELICASE FAMILY MEMBER"/>
    <property type="match status" value="1"/>
</dbReference>
<dbReference type="AlphaFoldDB" id="A0A1Y2GKF5"/>
<keyword evidence="7" id="KW-1185">Reference proteome</keyword>
<dbReference type="GeneID" id="33568547"/>
<dbReference type="InParanoid" id="A0A1Y2GKF5"/>
<keyword evidence="2 6" id="KW-0378">Hydrolase</keyword>
<dbReference type="InterPro" id="IPR041679">
    <property type="entry name" value="DNA2/NAM7-like_C"/>
</dbReference>